<reference evidence="2 3" key="1">
    <citation type="journal article" date="2023" name="Plants (Basel)">
        <title>Bridging the Gap: Combining Genomics and Transcriptomics Approaches to Understand Stylosanthes scabra, an Orphan Legume from the Brazilian Caatinga.</title>
        <authorList>
            <person name="Ferreira-Neto J.R.C."/>
            <person name="da Silva M.D."/>
            <person name="Binneck E."/>
            <person name="de Melo N.F."/>
            <person name="da Silva R.H."/>
            <person name="de Melo A.L.T.M."/>
            <person name="Pandolfi V."/>
            <person name="Bustamante F.O."/>
            <person name="Brasileiro-Vidal A.C."/>
            <person name="Benko-Iseppon A.M."/>
        </authorList>
    </citation>
    <scope>NUCLEOTIDE SEQUENCE [LARGE SCALE GENOMIC DNA]</scope>
    <source>
        <tissue evidence="2">Leaves</tissue>
    </source>
</reference>
<evidence type="ECO:0000313" key="2">
    <source>
        <dbReference type="EMBL" id="MED6163666.1"/>
    </source>
</evidence>
<keyword evidence="3" id="KW-1185">Reference proteome</keyword>
<evidence type="ECO:0000256" key="1">
    <source>
        <dbReference type="SAM" id="MobiDB-lite"/>
    </source>
</evidence>
<proteinExistence type="predicted"/>
<protein>
    <submittedName>
        <fullName evidence="2">Uncharacterized protein</fullName>
    </submittedName>
</protein>
<comment type="caution">
    <text evidence="2">The sequence shown here is derived from an EMBL/GenBank/DDBJ whole genome shotgun (WGS) entry which is preliminary data.</text>
</comment>
<evidence type="ECO:0000313" key="3">
    <source>
        <dbReference type="Proteomes" id="UP001341840"/>
    </source>
</evidence>
<accession>A0ABU6UQR0</accession>
<organism evidence="2 3">
    <name type="scientific">Stylosanthes scabra</name>
    <dbReference type="NCBI Taxonomy" id="79078"/>
    <lineage>
        <taxon>Eukaryota</taxon>
        <taxon>Viridiplantae</taxon>
        <taxon>Streptophyta</taxon>
        <taxon>Embryophyta</taxon>
        <taxon>Tracheophyta</taxon>
        <taxon>Spermatophyta</taxon>
        <taxon>Magnoliopsida</taxon>
        <taxon>eudicotyledons</taxon>
        <taxon>Gunneridae</taxon>
        <taxon>Pentapetalae</taxon>
        <taxon>rosids</taxon>
        <taxon>fabids</taxon>
        <taxon>Fabales</taxon>
        <taxon>Fabaceae</taxon>
        <taxon>Papilionoideae</taxon>
        <taxon>50 kb inversion clade</taxon>
        <taxon>dalbergioids sensu lato</taxon>
        <taxon>Dalbergieae</taxon>
        <taxon>Pterocarpus clade</taxon>
        <taxon>Stylosanthes</taxon>
    </lineage>
</organism>
<sequence length="184" mass="20348">MGEENESVRGRRDHSALFAVSLDVFLVELKRLQEERQAIIDAGGPEPPPIDEDTLWTRIAGGRKRGRIYGMGVVPSHKYPHLFADPEDNDTASGPPDLREQVTLLNREIAQQAEAHAQSLAVVEAVCAEKVRTLESTVQTQSQKVSELRKAYSYMYSFLTQMRSSGSSSAGTSSPQPEDDPDYV</sequence>
<dbReference type="EMBL" id="JASCZI010122084">
    <property type="protein sequence ID" value="MED6163666.1"/>
    <property type="molecule type" value="Genomic_DNA"/>
</dbReference>
<gene>
    <name evidence="2" type="ORF">PIB30_082192</name>
</gene>
<feature type="region of interest" description="Disordered" evidence="1">
    <location>
        <begin position="163"/>
        <end position="184"/>
    </location>
</feature>
<name>A0ABU6UQR0_9FABA</name>
<dbReference type="Proteomes" id="UP001341840">
    <property type="component" value="Unassembled WGS sequence"/>
</dbReference>
<feature type="compositionally biased region" description="Low complexity" evidence="1">
    <location>
        <begin position="164"/>
        <end position="174"/>
    </location>
</feature>